<proteinExistence type="predicted"/>
<keyword evidence="2" id="KW-1185">Reference proteome</keyword>
<dbReference type="PANTHER" id="PTHR42085:SF1">
    <property type="entry name" value="F-BOX DOMAIN-CONTAINING PROTEIN"/>
    <property type="match status" value="1"/>
</dbReference>
<evidence type="ECO:0008006" key="3">
    <source>
        <dbReference type="Google" id="ProtNLM"/>
    </source>
</evidence>
<dbReference type="AlphaFoldDB" id="A0AAN6LRX1"/>
<accession>A0AAN6LRX1</accession>
<comment type="caution">
    <text evidence="1">The sequence shown here is derived from an EMBL/GenBank/DDBJ whole genome shotgun (WGS) entry which is preliminary data.</text>
</comment>
<protein>
    <recommendedName>
        <fullName evidence="3">F-box domain-containing protein</fullName>
    </recommendedName>
</protein>
<sequence length="379" mass="43688">MTQFTVFLRAGARGPASFLNLSPHMKIEFSRSRLKESAHLFCPNHNTKHAPSPIIPLRLDYLHARSTMDGSTNLRAIGASNRPIRRVARRLDNFLDAHNLFAPSIRRMLQDVHKAKLFTKPVLPQPSSRLLSLPVEIRCMIYAHLFESDDSDYLRPPQLALLATCRLIHGEAYRFALSTLVFHMTVWDKKLHLRKSLSALGPLQTHLRRVRILITLPDMQSVGGNNPFTLVQLPLEELEIQILKTVTESWASDVKFFHLIVSAICHVDQAEDKEGNPKGPHRSIHESFRKKNMRRIKQKYWNYRPSQKDLYRMLDSMQAKKVMVRTVTDILFRAFLYFGMVSLNLSKMVMKAPNGGRYLAFYNGLEEPRGFLEFGKLEE</sequence>
<evidence type="ECO:0000313" key="1">
    <source>
        <dbReference type="EMBL" id="KAK3200941.1"/>
    </source>
</evidence>
<name>A0AAN6LRX1_9PLEO</name>
<reference evidence="1 2" key="1">
    <citation type="submission" date="2021-02" db="EMBL/GenBank/DDBJ databases">
        <title>Genome assembly of Pseudopithomyces chartarum.</title>
        <authorList>
            <person name="Jauregui R."/>
            <person name="Singh J."/>
            <person name="Voisey C."/>
        </authorList>
    </citation>
    <scope>NUCLEOTIDE SEQUENCE [LARGE SCALE GENOMIC DNA]</scope>
    <source>
        <strain evidence="1 2">AGR01</strain>
    </source>
</reference>
<gene>
    <name evidence="1" type="ORF">GRF29_213g452177</name>
</gene>
<dbReference type="InterPro" id="IPR038883">
    <property type="entry name" value="AN11006-like"/>
</dbReference>
<organism evidence="1 2">
    <name type="scientific">Pseudopithomyces chartarum</name>
    <dbReference type="NCBI Taxonomy" id="1892770"/>
    <lineage>
        <taxon>Eukaryota</taxon>
        <taxon>Fungi</taxon>
        <taxon>Dikarya</taxon>
        <taxon>Ascomycota</taxon>
        <taxon>Pezizomycotina</taxon>
        <taxon>Dothideomycetes</taxon>
        <taxon>Pleosporomycetidae</taxon>
        <taxon>Pleosporales</taxon>
        <taxon>Massarineae</taxon>
        <taxon>Didymosphaeriaceae</taxon>
        <taxon>Pseudopithomyces</taxon>
    </lineage>
</organism>
<evidence type="ECO:0000313" key="2">
    <source>
        <dbReference type="Proteomes" id="UP001280581"/>
    </source>
</evidence>
<dbReference type="EMBL" id="WVTA01000017">
    <property type="protein sequence ID" value="KAK3200941.1"/>
    <property type="molecule type" value="Genomic_DNA"/>
</dbReference>
<dbReference type="Proteomes" id="UP001280581">
    <property type="component" value="Unassembled WGS sequence"/>
</dbReference>
<dbReference type="PANTHER" id="PTHR42085">
    <property type="entry name" value="F-BOX DOMAIN-CONTAINING PROTEIN"/>
    <property type="match status" value="1"/>
</dbReference>